<organism evidence="5">
    <name type="scientific">Harvfovirus sp</name>
    <dbReference type="NCBI Taxonomy" id="2487768"/>
    <lineage>
        <taxon>Viruses</taxon>
        <taxon>Varidnaviria</taxon>
        <taxon>Bamfordvirae</taxon>
        <taxon>Nucleocytoviricota</taxon>
        <taxon>Megaviricetes</taxon>
        <taxon>Imitervirales</taxon>
        <taxon>Mimiviridae</taxon>
        <taxon>Klosneuvirinae</taxon>
    </lineage>
</organism>
<dbReference type="InterPro" id="IPR002893">
    <property type="entry name" value="Znf_MYND"/>
</dbReference>
<feature type="domain" description="MYND-type" evidence="4">
    <location>
        <begin position="18"/>
        <end position="63"/>
    </location>
</feature>
<proteinExistence type="predicted"/>
<dbReference type="PROSITE" id="PS50865">
    <property type="entry name" value="ZF_MYND_2"/>
    <property type="match status" value="1"/>
</dbReference>
<gene>
    <name evidence="5" type="ORF">Harvfovirus37_10</name>
</gene>
<evidence type="ECO:0000256" key="1">
    <source>
        <dbReference type="ARBA" id="ARBA00022723"/>
    </source>
</evidence>
<accession>A0A3G5A2P1</accession>
<keyword evidence="1" id="KW-0479">Metal-binding</keyword>
<dbReference type="EMBL" id="MK072279">
    <property type="protein sequence ID" value="AYV81496.1"/>
    <property type="molecule type" value="Genomic_DNA"/>
</dbReference>
<evidence type="ECO:0000256" key="3">
    <source>
        <dbReference type="ARBA" id="ARBA00022833"/>
    </source>
</evidence>
<evidence type="ECO:0000259" key="4">
    <source>
        <dbReference type="PROSITE" id="PS50865"/>
    </source>
</evidence>
<evidence type="ECO:0000256" key="2">
    <source>
        <dbReference type="ARBA" id="ARBA00022771"/>
    </source>
</evidence>
<sequence>MVDTKIDDRLLVMAMCENLACSHGPKVITHYDSVLALCKGCEHFHFCSRECQIACWPIHKAQCKSGVLPKLRYKVILKNIMTDGPPESKSGSDLILLNRNETCSVEFEMVREAVNFPFPPEFWEKVGDRPGRVIIVRSLYMFIPSGFSFDCKSEVKVSDEEVKRHTVLREFKSRVEALDSGGSGERVIPLLGEMLFDLYRVKSNWSFKIPHLIEENVMPLVKSKWDSLADKDEEYLSDNLMNWAKRMDVLTAPMFRIWVNKYLDIGKDTVHVLDFGGAH</sequence>
<keyword evidence="2" id="KW-0863">Zinc-finger</keyword>
<dbReference type="SUPFAM" id="SSF144232">
    <property type="entry name" value="HIT/MYND zinc finger-like"/>
    <property type="match status" value="1"/>
</dbReference>
<evidence type="ECO:0000313" key="5">
    <source>
        <dbReference type="EMBL" id="AYV81496.1"/>
    </source>
</evidence>
<dbReference type="GO" id="GO:0008270">
    <property type="term" value="F:zinc ion binding"/>
    <property type="evidence" value="ECO:0007669"/>
    <property type="project" value="UniProtKB-KW"/>
</dbReference>
<name>A0A3G5A2P1_9VIRU</name>
<keyword evidence="3" id="KW-0862">Zinc</keyword>
<dbReference type="Gene3D" id="6.10.140.2220">
    <property type="match status" value="1"/>
</dbReference>
<protein>
    <recommendedName>
        <fullName evidence="4">MYND-type domain-containing protein</fullName>
    </recommendedName>
</protein>
<reference evidence="5" key="1">
    <citation type="submission" date="2018-10" db="EMBL/GenBank/DDBJ databases">
        <title>Hidden diversity of soil giant viruses.</title>
        <authorList>
            <person name="Schulz F."/>
            <person name="Alteio L."/>
            <person name="Goudeau D."/>
            <person name="Ryan E.M."/>
            <person name="Malmstrom R.R."/>
            <person name="Blanchard J."/>
            <person name="Woyke T."/>
        </authorList>
    </citation>
    <scope>NUCLEOTIDE SEQUENCE</scope>
    <source>
        <strain evidence="5">HAV1</strain>
    </source>
</reference>